<dbReference type="PIRSF" id="PIRSF001362">
    <property type="entry name" value="Isocit_lyase"/>
    <property type="match status" value="1"/>
</dbReference>
<dbReference type="Gene3D" id="1.10.10.850">
    <property type="match status" value="1"/>
</dbReference>
<dbReference type="GO" id="GO:0006097">
    <property type="term" value="P:glyoxylate cycle"/>
    <property type="evidence" value="ECO:0007669"/>
    <property type="project" value="UniProtKB-KW"/>
</dbReference>
<dbReference type="FunFam" id="1.10.10.850:FF:000001">
    <property type="entry name" value="Isocitrate lyase"/>
    <property type="match status" value="1"/>
</dbReference>
<evidence type="ECO:0000256" key="13">
    <source>
        <dbReference type="PIRSR" id="PIRSR001362-1"/>
    </source>
</evidence>
<dbReference type="InterPro" id="IPR018523">
    <property type="entry name" value="Isocitrate_lyase_ph_CS"/>
</dbReference>
<evidence type="ECO:0000256" key="1">
    <source>
        <dbReference type="ARBA" id="ARBA00001050"/>
    </source>
</evidence>
<feature type="binding site" evidence="14">
    <location>
        <begin position="132"/>
        <end position="134"/>
    </location>
    <ligand>
        <name>substrate</name>
    </ligand>
</feature>
<dbReference type="OMA" id="YVSGWQV"/>
<evidence type="ECO:0000256" key="12">
    <source>
        <dbReference type="ARBA" id="ARBA00042323"/>
    </source>
</evidence>
<dbReference type="NCBIfam" id="TIGR01346">
    <property type="entry name" value="isocit_lyase"/>
    <property type="match status" value="1"/>
</dbReference>
<sequence>APGSPVKSGDPRFPTDLPLLIGFHLFQPFPLNAMSLIDVYAEDNAFQREVDDTLQWWKSPRFRKLTRPYNANVIVNKRGTLKIEYPSNVQAKKLWGILDERFKNRTPSHTFGALDPVHITQMAKYLETVYVSGWQCSSTASSSNEPGPDLADYPMDTVPRKVEHLFMAQLFHDRKQREERLGISLEQRKTIPYIDYLRPIIADADTGHGGLTAIMKLTKMFVERGAAGIHIEDQAPGTKKCGHMAGKVLVPISEHINRLVAIRAQYDIMGVENLAIARTDSEAATLITSTIDHRDHSFILGSTNPTLPPLVDVMLSAEKLGKTGSALQKVEDDWLSSADLKLFDDAVLEAISSGVFKNKSELTERYKKEAKGKSNSEARAIASMLLGATMQWDWDAPRTREGYYRYQGGTKCAINRAIAYAPYADLLWMETKSPIYAQAKEFADGVHAVYPNQWLAYNLSPSFNWKSSGLGSHEEKEFIWKLAKLGFVWQFVTLGGLHSTALAIDTFAKAFSTEGMKAYVQEPERERGVDVLTHQKWSGANYVDGLLKVVTGGISSTAAMGMGVTETQFSKKH</sequence>
<dbReference type="SUPFAM" id="SSF51621">
    <property type="entry name" value="Phosphoenolpyruvate/pyruvate domain"/>
    <property type="match status" value="1"/>
</dbReference>
<dbReference type="GO" id="GO:0006099">
    <property type="term" value="P:tricarboxylic acid cycle"/>
    <property type="evidence" value="ECO:0007669"/>
    <property type="project" value="UniProtKB-KW"/>
</dbReference>
<comment type="catalytic activity">
    <reaction evidence="10">
        <text>D-threo-isocitrate = glyoxylate + succinate</text>
        <dbReference type="Rhea" id="RHEA:13245"/>
        <dbReference type="ChEBI" id="CHEBI:15562"/>
        <dbReference type="ChEBI" id="CHEBI:30031"/>
        <dbReference type="ChEBI" id="CHEBI:36655"/>
        <dbReference type="EC" id="4.1.3.1"/>
    </reaction>
</comment>
<dbReference type="GO" id="GO:0004451">
    <property type="term" value="F:isocitrate lyase activity"/>
    <property type="evidence" value="ECO:0007669"/>
    <property type="project" value="UniProtKB-EC"/>
</dbReference>
<feature type="binding site" evidence="14">
    <location>
        <position position="493"/>
    </location>
    <ligand>
        <name>substrate</name>
    </ligand>
</feature>
<dbReference type="Pfam" id="PF00463">
    <property type="entry name" value="ICL"/>
    <property type="match status" value="1"/>
</dbReference>
<dbReference type="EMBL" id="LXFE01001376">
    <property type="protein sequence ID" value="OLL23676.1"/>
    <property type="molecule type" value="Genomic_DNA"/>
</dbReference>
<dbReference type="EC" id="4.1.3.1" evidence="5"/>
<feature type="non-terminal residue" evidence="16">
    <location>
        <position position="1"/>
    </location>
</feature>
<comment type="cofactor">
    <cofactor evidence="15">
        <name>Mg(2+)</name>
        <dbReference type="ChEBI" id="CHEBI:18420"/>
    </cofactor>
    <text evidence="15">Can also use Mn(2+) ion.</text>
</comment>
<evidence type="ECO:0000256" key="11">
    <source>
        <dbReference type="ARBA" id="ARBA00042127"/>
    </source>
</evidence>
<keyword evidence="9 16" id="KW-0456">Lyase</keyword>
<evidence type="ECO:0000256" key="10">
    <source>
        <dbReference type="ARBA" id="ARBA00023531"/>
    </source>
</evidence>
<evidence type="ECO:0000256" key="3">
    <source>
        <dbReference type="ARBA" id="ARBA00005704"/>
    </source>
</evidence>
<dbReference type="EC" id="4.1.3.30" evidence="4"/>
<keyword evidence="17" id="KW-1185">Reference proteome</keyword>
<dbReference type="PROSITE" id="PS00161">
    <property type="entry name" value="ISOCITRATE_LYASE"/>
    <property type="match status" value="1"/>
</dbReference>
<dbReference type="AlphaFoldDB" id="A0A1U7LLY5"/>
<dbReference type="OrthoDB" id="4078635at2759"/>
<keyword evidence="15" id="KW-0460">Magnesium</keyword>
<dbReference type="STRING" id="1198029.A0A1U7LLY5"/>
<dbReference type="InterPro" id="IPR015813">
    <property type="entry name" value="Pyrv/PenolPyrv_kinase-like_dom"/>
</dbReference>
<evidence type="ECO:0000256" key="2">
    <source>
        <dbReference type="ARBA" id="ARBA00004793"/>
    </source>
</evidence>
<evidence type="ECO:0000256" key="5">
    <source>
        <dbReference type="ARBA" id="ARBA00012909"/>
    </source>
</evidence>
<dbReference type="PANTHER" id="PTHR21631:SF3">
    <property type="entry name" value="BIFUNCTIONAL GLYOXYLATE CYCLE PROTEIN"/>
    <property type="match status" value="1"/>
</dbReference>
<dbReference type="GO" id="GO:0046421">
    <property type="term" value="F:methylisocitrate lyase activity"/>
    <property type="evidence" value="ECO:0007669"/>
    <property type="project" value="UniProtKB-EC"/>
</dbReference>
<comment type="caution">
    <text evidence="16">The sequence shown here is derived from an EMBL/GenBank/DDBJ whole genome shotgun (WGS) entry which is preliminary data.</text>
</comment>
<protein>
    <recommendedName>
        <fullName evidence="6">Isocitrate lyase</fullName>
        <ecNumber evidence="5">4.1.3.1</ecNumber>
        <ecNumber evidence="4">4.1.3.30</ecNumber>
    </recommendedName>
    <alternativeName>
        <fullName evidence="11">Methylisocitrate lyase</fullName>
    </alternativeName>
    <alternativeName>
        <fullName evidence="12">Threo-D(S)-isocitrate glyoxylate-lyase</fullName>
    </alternativeName>
</protein>
<gene>
    <name evidence="16" type="ORF">NEOLI_003799</name>
</gene>
<evidence type="ECO:0000313" key="17">
    <source>
        <dbReference type="Proteomes" id="UP000186594"/>
    </source>
</evidence>
<keyword evidence="8" id="KW-0816">Tricarboxylic acid cycle</keyword>
<evidence type="ECO:0000256" key="15">
    <source>
        <dbReference type="PIRSR" id="PIRSR001362-3"/>
    </source>
</evidence>
<dbReference type="GO" id="GO:0046872">
    <property type="term" value="F:metal ion binding"/>
    <property type="evidence" value="ECO:0007669"/>
    <property type="project" value="UniProtKB-KW"/>
</dbReference>
<dbReference type="Proteomes" id="UP000186594">
    <property type="component" value="Unassembled WGS sequence"/>
</dbReference>
<evidence type="ECO:0000256" key="14">
    <source>
        <dbReference type="PIRSR" id="PIRSR001362-2"/>
    </source>
</evidence>
<comment type="similarity">
    <text evidence="3">Belongs to the isocitrate lyase/PEP mutase superfamily. Isocitrate lyase family.</text>
</comment>
<feature type="active site" description="Proton acceptor" evidence="13">
    <location>
        <position position="241"/>
    </location>
</feature>
<evidence type="ECO:0000256" key="8">
    <source>
        <dbReference type="ARBA" id="ARBA00022532"/>
    </source>
</evidence>
<evidence type="ECO:0000313" key="16">
    <source>
        <dbReference type="EMBL" id="OLL23676.1"/>
    </source>
</evidence>
<feature type="binding site" evidence="14">
    <location>
        <begin position="242"/>
        <end position="243"/>
    </location>
    <ligand>
        <name>substrate</name>
    </ligand>
</feature>
<keyword evidence="7" id="KW-0329">Glyoxylate bypass</keyword>
<accession>A0A1U7LLY5</accession>
<evidence type="ECO:0000256" key="9">
    <source>
        <dbReference type="ARBA" id="ARBA00023239"/>
    </source>
</evidence>
<dbReference type="InterPro" id="IPR040442">
    <property type="entry name" value="Pyrv_kinase-like_dom_sf"/>
</dbReference>
<dbReference type="InterPro" id="IPR006254">
    <property type="entry name" value="Isocitrate_lyase"/>
</dbReference>
<evidence type="ECO:0000256" key="6">
    <source>
        <dbReference type="ARBA" id="ARBA00017446"/>
    </source>
</evidence>
<keyword evidence="15" id="KW-0479">Metal-binding</keyword>
<dbReference type="PANTHER" id="PTHR21631">
    <property type="entry name" value="ISOCITRATE LYASE/MALATE SYNTHASE"/>
    <property type="match status" value="1"/>
</dbReference>
<feature type="binding site" evidence="14">
    <location>
        <position position="278"/>
    </location>
    <ligand>
        <name>substrate</name>
    </ligand>
</feature>
<proteinExistence type="inferred from homology"/>
<name>A0A1U7LLY5_NEOID</name>
<feature type="binding site" evidence="15">
    <location>
        <position position="203"/>
    </location>
    <ligand>
        <name>Mg(2+)</name>
        <dbReference type="ChEBI" id="CHEBI:18420"/>
    </ligand>
</feature>
<feature type="binding site" evidence="14">
    <location>
        <begin position="458"/>
        <end position="462"/>
    </location>
    <ligand>
        <name>substrate</name>
    </ligand>
</feature>
<comment type="pathway">
    <text evidence="2">Carbohydrate metabolism; glyoxylate cycle; (S)-malate from isocitrate: step 1/2.</text>
</comment>
<evidence type="ECO:0000256" key="7">
    <source>
        <dbReference type="ARBA" id="ARBA00022435"/>
    </source>
</evidence>
<evidence type="ECO:0000256" key="4">
    <source>
        <dbReference type="ARBA" id="ARBA00012260"/>
    </source>
</evidence>
<organism evidence="16 17">
    <name type="scientific">Neolecta irregularis (strain DAH-3)</name>
    <dbReference type="NCBI Taxonomy" id="1198029"/>
    <lineage>
        <taxon>Eukaryota</taxon>
        <taxon>Fungi</taxon>
        <taxon>Dikarya</taxon>
        <taxon>Ascomycota</taxon>
        <taxon>Taphrinomycotina</taxon>
        <taxon>Neolectales</taxon>
        <taxon>Neolectaceae</taxon>
        <taxon>Neolecta</taxon>
    </lineage>
</organism>
<dbReference type="Gene3D" id="3.20.20.60">
    <property type="entry name" value="Phosphoenolpyruvate-binding domains"/>
    <property type="match status" value="1"/>
</dbReference>
<comment type="catalytic activity">
    <reaction evidence="1">
        <text>(2S,3R)-3-hydroxybutane-1,2,3-tricarboxylate = pyruvate + succinate</text>
        <dbReference type="Rhea" id="RHEA:16809"/>
        <dbReference type="ChEBI" id="CHEBI:15361"/>
        <dbReference type="ChEBI" id="CHEBI:30031"/>
        <dbReference type="ChEBI" id="CHEBI:57429"/>
        <dbReference type="EC" id="4.1.3.30"/>
    </reaction>
</comment>
<reference evidence="16 17" key="1">
    <citation type="submission" date="2016-04" db="EMBL/GenBank/DDBJ databases">
        <title>Evolutionary innovation and constraint leading to complex multicellularity in the Ascomycota.</title>
        <authorList>
            <person name="Cisse O."/>
            <person name="Nguyen A."/>
            <person name="Hewitt D.A."/>
            <person name="Jedd G."/>
            <person name="Stajich J.E."/>
        </authorList>
    </citation>
    <scope>NUCLEOTIDE SEQUENCE [LARGE SCALE GENOMIC DNA]</scope>
    <source>
        <strain evidence="16 17">DAH-3</strain>
    </source>
</reference>